<keyword evidence="3" id="KW-0479">Metal-binding</keyword>
<dbReference type="InterPro" id="IPR051329">
    <property type="entry name" value="NIR_SIR_4Fe-4S"/>
</dbReference>
<evidence type="ECO:0000256" key="2">
    <source>
        <dbReference type="ARBA" id="ARBA00022617"/>
    </source>
</evidence>
<organism evidence="11">
    <name type="scientific">freshwater metagenome</name>
    <dbReference type="NCBI Taxonomy" id="449393"/>
    <lineage>
        <taxon>unclassified sequences</taxon>
        <taxon>metagenomes</taxon>
        <taxon>ecological metagenomes</taxon>
    </lineage>
</organism>
<dbReference type="InterPro" id="IPR006066">
    <property type="entry name" value="NO2/SO3_Rdtase_FeS/sirohaem_BS"/>
</dbReference>
<name>A0A6J6TS60_9ZZZZ</name>
<dbReference type="InterPro" id="IPR006067">
    <property type="entry name" value="NO2/SO3_Rdtase_4Fe4S_dom"/>
</dbReference>
<keyword evidence="2" id="KW-0349">Heme</keyword>
<evidence type="ECO:0000256" key="6">
    <source>
        <dbReference type="ARBA" id="ARBA00023014"/>
    </source>
</evidence>
<keyword evidence="4" id="KW-0560">Oxidoreductase</keyword>
<reference evidence="11" key="1">
    <citation type="submission" date="2020-05" db="EMBL/GenBank/DDBJ databases">
        <authorList>
            <person name="Chiriac C."/>
            <person name="Salcher M."/>
            <person name="Ghai R."/>
            <person name="Kavagutti S V."/>
        </authorList>
    </citation>
    <scope>NUCLEOTIDE SEQUENCE</scope>
</reference>
<dbReference type="PRINTS" id="PR00397">
    <property type="entry name" value="SIROHAEM"/>
</dbReference>
<dbReference type="Pfam" id="PF01077">
    <property type="entry name" value="NIR_SIR"/>
    <property type="match status" value="2"/>
</dbReference>
<evidence type="ECO:0000256" key="3">
    <source>
        <dbReference type="ARBA" id="ARBA00022723"/>
    </source>
</evidence>
<feature type="domain" description="Nitrite/Sulfite reductase ferredoxin-like" evidence="9">
    <location>
        <begin position="60"/>
        <end position="127"/>
    </location>
</feature>
<dbReference type="GO" id="GO:0020037">
    <property type="term" value="F:heme binding"/>
    <property type="evidence" value="ECO:0007669"/>
    <property type="project" value="InterPro"/>
</dbReference>
<dbReference type="Gene3D" id="3.30.413.10">
    <property type="entry name" value="Sulfite Reductase Hemoprotein, domain 1"/>
    <property type="match status" value="2"/>
</dbReference>
<evidence type="ECO:0000259" key="9">
    <source>
        <dbReference type="Pfam" id="PF03460"/>
    </source>
</evidence>
<evidence type="ECO:0000256" key="1">
    <source>
        <dbReference type="ARBA" id="ARBA00022485"/>
    </source>
</evidence>
<dbReference type="PROSITE" id="PS00365">
    <property type="entry name" value="NIR_SIR"/>
    <property type="match status" value="2"/>
</dbReference>
<evidence type="ECO:0000313" key="10">
    <source>
        <dbReference type="EMBL" id="CAB4539586.1"/>
    </source>
</evidence>
<sequence>MSTIEINADGEVVGTDGLATLVDKGMVADIRKFERSLAAYLAGEIEEDVFKVFRLANGVYGQRQGGHNQMVRIKAPYGAITPTQLDALADISEKYSRTWGHLTTRQNVQFHFVDLEQVPDLLWDLAKVGLTTREACSDTVRNVMGCHLAGACPHEVLDIQPWAEATFWHFLRNPISQRLPRKFKINFSGCSTDCGQAMFNDVGVIAVTRTIPEGEEGAGGTEAGFRVFIAGGLGANPHPALALEPFTRREELLPTIEACVRVFEQTGNRDNKLRARMKWVVGELGFEEVQRRVFASRRFLLASSSWPGGIPTQVTELGDAPAGKGGQPESTVTPVGQGQPVFLRGLSPQLRWNEANVVRGIANGTVSALAWSRLGDVTAEQFRGIAAISRDFGAEVRITNRQNFILRGLSEDQLIELYPRLEAIGMAEPGAELSRDVVACPGADTCNLAVTQSRGLANAIGEALEEAGLGEVEGVRTNISGCTNSCGQHHIADIGFFGAERRAHGRSAPGYQMLLGGFVGDEQIEFAKTALRVPAKAAPEATVRVIRRYSEERELGEKFPQWLERSGGAKGVAVWLKDLDVFPTPDENEDFYVDFGETGPYEKELGESECAV</sequence>
<dbReference type="PANTHER" id="PTHR32439">
    <property type="entry name" value="FERREDOXIN--NITRITE REDUCTASE, CHLOROPLASTIC"/>
    <property type="match status" value="1"/>
</dbReference>
<dbReference type="AlphaFoldDB" id="A0A6J6TS60"/>
<proteinExistence type="predicted"/>
<dbReference type="SUPFAM" id="SSF56014">
    <property type="entry name" value="Nitrite and sulphite reductase 4Fe-4S domain-like"/>
    <property type="match status" value="2"/>
</dbReference>
<keyword evidence="6" id="KW-0411">Iron-sulfur</keyword>
<evidence type="ECO:0000259" key="8">
    <source>
        <dbReference type="Pfam" id="PF01077"/>
    </source>
</evidence>
<dbReference type="Pfam" id="PF03460">
    <property type="entry name" value="NIR_SIR_ferr"/>
    <property type="match status" value="2"/>
</dbReference>
<keyword evidence="5" id="KW-0408">Iron</keyword>
<dbReference type="GO" id="GO:0046872">
    <property type="term" value="F:metal ion binding"/>
    <property type="evidence" value="ECO:0007669"/>
    <property type="project" value="UniProtKB-KW"/>
</dbReference>
<feature type="domain" description="Nitrite/Sulfite reductase ferredoxin-like" evidence="9">
    <location>
        <begin position="374"/>
        <end position="423"/>
    </location>
</feature>
<dbReference type="InterPro" id="IPR036136">
    <property type="entry name" value="Nit/Sulf_reduc_fer-like_dom_sf"/>
</dbReference>
<dbReference type="GO" id="GO:0016491">
    <property type="term" value="F:oxidoreductase activity"/>
    <property type="evidence" value="ECO:0007669"/>
    <property type="project" value="UniProtKB-KW"/>
</dbReference>
<gene>
    <name evidence="10" type="ORF">UFOPK1358_00946</name>
    <name evidence="11" type="ORF">UFOPK2766_01569</name>
</gene>
<dbReference type="InterPro" id="IPR045854">
    <property type="entry name" value="NO2/SO3_Rdtase_4Fe4S_sf"/>
</dbReference>
<accession>A0A6J6TS60</accession>
<dbReference type="InterPro" id="IPR005117">
    <property type="entry name" value="NiRdtase/SiRdtase_haem-b_fer"/>
</dbReference>
<evidence type="ECO:0000256" key="4">
    <source>
        <dbReference type="ARBA" id="ARBA00023002"/>
    </source>
</evidence>
<feature type="domain" description="Nitrite/sulphite reductase 4Fe-4S" evidence="8">
    <location>
        <begin position="434"/>
        <end position="569"/>
    </location>
</feature>
<evidence type="ECO:0000256" key="5">
    <source>
        <dbReference type="ARBA" id="ARBA00023004"/>
    </source>
</evidence>
<dbReference type="PANTHER" id="PTHR32439:SF9">
    <property type="entry name" value="BLR3264 PROTEIN"/>
    <property type="match status" value="1"/>
</dbReference>
<evidence type="ECO:0000313" key="11">
    <source>
        <dbReference type="EMBL" id="CAB4749564.1"/>
    </source>
</evidence>
<feature type="region of interest" description="Disordered" evidence="7">
    <location>
        <begin position="319"/>
        <end position="338"/>
    </location>
</feature>
<evidence type="ECO:0000256" key="7">
    <source>
        <dbReference type="SAM" id="MobiDB-lite"/>
    </source>
</evidence>
<dbReference type="GO" id="GO:0051539">
    <property type="term" value="F:4 iron, 4 sulfur cluster binding"/>
    <property type="evidence" value="ECO:0007669"/>
    <property type="project" value="UniProtKB-KW"/>
</dbReference>
<dbReference type="EMBL" id="CAEZSF010000080">
    <property type="protein sequence ID" value="CAB4539586.1"/>
    <property type="molecule type" value="Genomic_DNA"/>
</dbReference>
<protein>
    <submittedName>
        <fullName evidence="11">Unannotated protein</fullName>
    </submittedName>
</protein>
<dbReference type="SUPFAM" id="SSF55124">
    <property type="entry name" value="Nitrite/Sulfite reductase N-terminal domain-like"/>
    <property type="match status" value="2"/>
</dbReference>
<keyword evidence="1" id="KW-0004">4Fe-4S</keyword>
<feature type="domain" description="Nitrite/sulphite reductase 4Fe-4S" evidence="8">
    <location>
        <begin position="137"/>
        <end position="293"/>
    </location>
</feature>
<dbReference type="EMBL" id="CAEZYU010000077">
    <property type="protein sequence ID" value="CAB4749564.1"/>
    <property type="molecule type" value="Genomic_DNA"/>
</dbReference>